<name>A0A1F7VCD3_9BACT</name>
<evidence type="ECO:0000256" key="6">
    <source>
        <dbReference type="HAMAP-Rule" id="MF_00337"/>
    </source>
</evidence>
<comment type="caution">
    <text evidence="7">The sequence shown here is derived from an EMBL/GenBank/DDBJ whole genome shotgun (WGS) entry which is preliminary data.</text>
</comment>
<dbReference type="Pfam" id="PF02609">
    <property type="entry name" value="Exonuc_VII_S"/>
    <property type="match status" value="1"/>
</dbReference>
<evidence type="ECO:0000256" key="2">
    <source>
        <dbReference type="ARBA" id="ARBA00022490"/>
    </source>
</evidence>
<dbReference type="Gene3D" id="1.10.287.1040">
    <property type="entry name" value="Exonuclease VII, small subunit"/>
    <property type="match status" value="1"/>
</dbReference>
<dbReference type="GO" id="GO:0009318">
    <property type="term" value="C:exodeoxyribonuclease VII complex"/>
    <property type="evidence" value="ECO:0007669"/>
    <property type="project" value="UniProtKB-UniRule"/>
</dbReference>
<comment type="catalytic activity">
    <reaction evidence="6">
        <text>Exonucleolytic cleavage in either 5'- to 3'- or 3'- to 5'-direction to yield nucleoside 5'-phosphates.</text>
        <dbReference type="EC" id="3.1.11.6"/>
    </reaction>
</comment>
<gene>
    <name evidence="6" type="primary">xseB</name>
    <name evidence="7" type="ORF">A3I42_04910</name>
</gene>
<dbReference type="EC" id="3.1.11.6" evidence="6"/>
<dbReference type="Proteomes" id="UP000178264">
    <property type="component" value="Unassembled WGS sequence"/>
</dbReference>
<dbReference type="GO" id="GO:0008855">
    <property type="term" value="F:exodeoxyribonuclease VII activity"/>
    <property type="evidence" value="ECO:0007669"/>
    <property type="project" value="UniProtKB-UniRule"/>
</dbReference>
<dbReference type="GO" id="GO:0006308">
    <property type="term" value="P:DNA catabolic process"/>
    <property type="evidence" value="ECO:0007669"/>
    <property type="project" value="UniProtKB-UniRule"/>
</dbReference>
<dbReference type="InterPro" id="IPR003761">
    <property type="entry name" value="Exonuc_VII_S"/>
</dbReference>
<comment type="similarity">
    <text evidence="1 6">Belongs to the XseB family.</text>
</comment>
<keyword evidence="2 6" id="KW-0963">Cytoplasm</keyword>
<evidence type="ECO:0000256" key="1">
    <source>
        <dbReference type="ARBA" id="ARBA00009998"/>
    </source>
</evidence>
<evidence type="ECO:0000256" key="5">
    <source>
        <dbReference type="ARBA" id="ARBA00022839"/>
    </source>
</evidence>
<accession>A0A1F7VCD3</accession>
<dbReference type="SUPFAM" id="SSF116842">
    <property type="entry name" value="XseB-like"/>
    <property type="match status" value="1"/>
</dbReference>
<dbReference type="PANTHER" id="PTHR34137">
    <property type="entry name" value="EXODEOXYRIBONUCLEASE 7 SMALL SUBUNIT"/>
    <property type="match status" value="1"/>
</dbReference>
<keyword evidence="3 6" id="KW-0540">Nuclease</keyword>
<dbReference type="AlphaFoldDB" id="A0A1F7VCD3"/>
<proteinExistence type="inferred from homology"/>
<dbReference type="HAMAP" id="MF_00337">
    <property type="entry name" value="Exonuc_7_S"/>
    <property type="match status" value="1"/>
</dbReference>
<keyword evidence="4 6" id="KW-0378">Hydrolase</keyword>
<protein>
    <recommendedName>
        <fullName evidence="6">Exodeoxyribonuclease 7 small subunit</fullName>
        <ecNumber evidence="6">3.1.11.6</ecNumber>
    </recommendedName>
    <alternativeName>
        <fullName evidence="6">Exodeoxyribonuclease VII small subunit</fullName>
        <shortName evidence="6">Exonuclease VII small subunit</shortName>
    </alternativeName>
</protein>
<dbReference type="EMBL" id="MGER01000055">
    <property type="protein sequence ID" value="OGL87808.1"/>
    <property type="molecule type" value="Genomic_DNA"/>
</dbReference>
<reference evidence="7 8" key="1">
    <citation type="journal article" date="2016" name="Nat. Commun.">
        <title>Thousands of microbial genomes shed light on interconnected biogeochemical processes in an aquifer system.</title>
        <authorList>
            <person name="Anantharaman K."/>
            <person name="Brown C.T."/>
            <person name="Hug L.A."/>
            <person name="Sharon I."/>
            <person name="Castelle C.J."/>
            <person name="Probst A.J."/>
            <person name="Thomas B.C."/>
            <person name="Singh A."/>
            <person name="Wilkins M.J."/>
            <person name="Karaoz U."/>
            <person name="Brodie E.L."/>
            <person name="Williams K.H."/>
            <person name="Hubbard S.S."/>
            <person name="Banfield J.F."/>
        </authorList>
    </citation>
    <scope>NUCLEOTIDE SEQUENCE [LARGE SCALE GENOMIC DNA]</scope>
</reference>
<comment type="subcellular location">
    <subcellularLocation>
        <location evidence="6">Cytoplasm</location>
    </subcellularLocation>
</comment>
<organism evidence="7 8">
    <name type="scientific">Candidatus Uhrbacteria bacterium RIFCSPLOWO2_02_FULL_49_11</name>
    <dbReference type="NCBI Taxonomy" id="1802409"/>
    <lineage>
        <taxon>Bacteria</taxon>
        <taxon>Candidatus Uhriibacteriota</taxon>
    </lineage>
</organism>
<dbReference type="PANTHER" id="PTHR34137:SF1">
    <property type="entry name" value="EXODEOXYRIBONUCLEASE 7 SMALL SUBUNIT"/>
    <property type="match status" value="1"/>
</dbReference>
<keyword evidence="5 6" id="KW-0269">Exonuclease</keyword>
<evidence type="ECO:0000256" key="4">
    <source>
        <dbReference type="ARBA" id="ARBA00022801"/>
    </source>
</evidence>
<evidence type="ECO:0000313" key="7">
    <source>
        <dbReference type="EMBL" id="OGL87808.1"/>
    </source>
</evidence>
<comment type="subunit">
    <text evidence="6">Heterooligomer composed of large and small subunits.</text>
</comment>
<evidence type="ECO:0000313" key="8">
    <source>
        <dbReference type="Proteomes" id="UP000178264"/>
    </source>
</evidence>
<dbReference type="InterPro" id="IPR037004">
    <property type="entry name" value="Exonuc_VII_ssu_sf"/>
</dbReference>
<evidence type="ECO:0000256" key="3">
    <source>
        <dbReference type="ARBA" id="ARBA00022722"/>
    </source>
</evidence>
<comment type="function">
    <text evidence="6">Bidirectionally degrades single-stranded DNA into large acid-insoluble oligonucleotides, which are then degraded further into small acid-soluble oligonucleotides.</text>
</comment>
<dbReference type="GO" id="GO:0005829">
    <property type="term" value="C:cytosol"/>
    <property type="evidence" value="ECO:0007669"/>
    <property type="project" value="TreeGrafter"/>
</dbReference>
<sequence>MPRLKGNFVKSFEELEKIVAKFEEGRIDLDEALVEFERGLKLVEGLKGRLKEVENKVVVLKKQFKSEEVGGEVEE</sequence>
<dbReference type="NCBIfam" id="TIGR01280">
    <property type="entry name" value="xseB"/>
    <property type="match status" value="1"/>
</dbReference>